<reference evidence="2 3" key="1">
    <citation type="journal article" date="2012" name="J. Bacteriol.">
        <title>Complete Genome Sequence of Providencia stuartii Clinical Isolate MRSN 2154.</title>
        <authorList>
            <person name="Clifford R.J."/>
            <person name="Hang J."/>
            <person name="Riley M.C."/>
            <person name="Onmus-Leone F."/>
            <person name="Kuschner R.A."/>
            <person name="Lesho E.P."/>
            <person name="Waterman P.E."/>
        </authorList>
    </citation>
    <scope>NUCLEOTIDE SEQUENCE [LARGE SCALE GENOMIC DNA]</scope>
    <source>
        <strain evidence="2 3">MRSN 2154</strain>
    </source>
</reference>
<evidence type="ECO:0000313" key="2">
    <source>
        <dbReference type="EMBL" id="AFH91934.1"/>
    </source>
</evidence>
<evidence type="ECO:0008006" key="4">
    <source>
        <dbReference type="Google" id="ProtNLM"/>
    </source>
</evidence>
<keyword evidence="1" id="KW-0812">Transmembrane</keyword>
<keyword evidence="1" id="KW-0472">Membrane</keyword>
<dbReference type="EMBL" id="CP003488">
    <property type="protein sequence ID" value="AFH91934.1"/>
    <property type="molecule type" value="Genomic_DNA"/>
</dbReference>
<dbReference type="Proteomes" id="UP000005012">
    <property type="component" value="Chromosome"/>
</dbReference>
<organism evidence="2 3">
    <name type="scientific">Providencia stuartii (strain MRSN 2154)</name>
    <dbReference type="NCBI Taxonomy" id="1157951"/>
    <lineage>
        <taxon>Bacteria</taxon>
        <taxon>Pseudomonadati</taxon>
        <taxon>Pseudomonadota</taxon>
        <taxon>Gammaproteobacteria</taxon>
        <taxon>Enterobacterales</taxon>
        <taxon>Morganellaceae</taxon>
        <taxon>Providencia</taxon>
    </lineage>
</organism>
<reference evidence="3" key="2">
    <citation type="submission" date="2012-04" db="EMBL/GenBank/DDBJ databases">
        <title>Complete genome sequence of Providencia stuartii clinical isolate MRSN 2154.</title>
        <authorList>
            <person name="Clifford R.J."/>
            <person name="Hang J."/>
            <person name="Riley M.C."/>
            <person name="Onmus-Leone F."/>
            <person name="Kuschner R.A."/>
            <person name="Lesho E.P."/>
            <person name="Waterman P.E."/>
        </authorList>
    </citation>
    <scope>NUCLEOTIDE SEQUENCE [LARGE SCALE GENOMIC DNA]</scope>
    <source>
        <strain evidence="3">MRSN 2154</strain>
    </source>
</reference>
<dbReference type="HOGENOM" id="CLU_658660_0_0_6"/>
<dbReference type="AlphaFoldDB" id="A0A140NDX5"/>
<proteinExistence type="predicted"/>
<sequence length="417" mass="44011">MIKFHGDKQVYNQDDSQQLYGQALSLSYLAQSKSENKYKKIIQRYQWAYRVALMLPMIVFPTISNGMDISLKPGESSQLFSASGDAIGAADGNGVGVMTAGYLSVTTLEGATNSDKSCAQNSLANGVAKVGVLSNGAAKGFLIANDLVLSVQGTIVSEVQPIGNPEIYTLLKGSISITLDGVLTVSNPIHIYNCPSFNYGASYSSWGNSRSYKVQKSAFNGQFKVTAGPNAAPGNYPYYLLNCSAGVACNATQARVASGIVTVDIPRTCTIAVTPSTINYGAVEQQNTETVLGTATSQLKVSCTGGDKSMSPSVNVSFTRASSAGTTATQTGLISLVNDQNKPVGAVRANQTTLQDLSGATFPGVINVHGNITYKLTGSSWEDLSTPITWTLYSFPTGQERYLGNASGSVKIKIDWP</sequence>
<dbReference type="GeneID" id="93519229"/>
<protein>
    <recommendedName>
        <fullName evidence="4">Fimbrial protein</fullName>
    </recommendedName>
</protein>
<evidence type="ECO:0000313" key="3">
    <source>
        <dbReference type="Proteomes" id="UP000005012"/>
    </source>
</evidence>
<dbReference type="PATRIC" id="fig|1157951.4.peg.33"/>
<evidence type="ECO:0000256" key="1">
    <source>
        <dbReference type="SAM" id="Phobius"/>
    </source>
</evidence>
<dbReference type="KEGG" id="psi:S70_00155"/>
<name>A0A140NDX5_PROSM</name>
<keyword evidence="1" id="KW-1133">Transmembrane helix</keyword>
<feature type="transmembrane region" description="Helical" evidence="1">
    <location>
        <begin position="47"/>
        <end position="67"/>
    </location>
</feature>
<dbReference type="RefSeq" id="WP_014656009.1">
    <property type="nucleotide sequence ID" value="NC_017731.1"/>
</dbReference>
<accession>A0A140NDX5</accession>
<gene>
    <name evidence="2" type="ordered locus">S70_00155</name>
</gene>